<accession>A0A4R6X681</accession>
<evidence type="ECO:0000259" key="1">
    <source>
        <dbReference type="Pfam" id="PF12146"/>
    </source>
</evidence>
<protein>
    <submittedName>
        <fullName evidence="2">Alpha-beta hydrolase superfamily lysophospholipase</fullName>
    </submittedName>
</protein>
<sequence>MLTWQHLHSKEDLLGSPFIAHTFAFQGVATQVVTTLVEYETRTPKKRAILYLHGYTDYFFQADLAQHFTEQEWQFYALDLQGYGRSIRPNSRPNWCENMAQYHDDLRIALCELKQRGIEEVVLLAHSTGGLIASHFLAHLARNSTADSALDMTKVTGLILNSPFLALPFSPEVTKRVSWPIWLTVSLLPFHSIREKDISLYARTLHKHFCGEWEYRLDWKPAKGFPLSFNWLKQILLAQKQVKQLGLALPTLMCCSSATTRHERDPERIKQGDGVLDVESMTLAAQQTFKDLQIERIEGGFHDLYLSPLPSRQHYLAAIDQWLASRL</sequence>
<keyword evidence="2" id="KW-0378">Hydrolase</keyword>
<dbReference type="EMBL" id="SNZA01000004">
    <property type="protein sequence ID" value="TDR12427.1"/>
    <property type="molecule type" value="Genomic_DNA"/>
</dbReference>
<evidence type="ECO:0000313" key="3">
    <source>
        <dbReference type="Proteomes" id="UP000295729"/>
    </source>
</evidence>
<organism evidence="2 3">
    <name type="scientific">Marinomonas communis</name>
    <dbReference type="NCBI Taxonomy" id="28254"/>
    <lineage>
        <taxon>Bacteria</taxon>
        <taxon>Pseudomonadati</taxon>
        <taxon>Pseudomonadota</taxon>
        <taxon>Gammaproteobacteria</taxon>
        <taxon>Oceanospirillales</taxon>
        <taxon>Oceanospirillaceae</taxon>
        <taxon>Marinomonas</taxon>
    </lineage>
</organism>
<comment type="caution">
    <text evidence="2">The sequence shown here is derived from an EMBL/GenBank/DDBJ whole genome shotgun (WGS) entry which is preliminary data.</text>
</comment>
<dbReference type="InterPro" id="IPR029058">
    <property type="entry name" value="AB_hydrolase_fold"/>
</dbReference>
<evidence type="ECO:0000313" key="2">
    <source>
        <dbReference type="EMBL" id="TDR12427.1"/>
    </source>
</evidence>
<dbReference type="AlphaFoldDB" id="A0A4R6X681"/>
<feature type="domain" description="Serine aminopeptidase S33" evidence="1">
    <location>
        <begin position="44"/>
        <end position="304"/>
    </location>
</feature>
<dbReference type="Proteomes" id="UP000295729">
    <property type="component" value="Unassembled WGS sequence"/>
</dbReference>
<keyword evidence="3" id="KW-1185">Reference proteome</keyword>
<dbReference type="Pfam" id="PF12146">
    <property type="entry name" value="Hydrolase_4"/>
    <property type="match status" value="1"/>
</dbReference>
<gene>
    <name evidence="2" type="ORF">C8D85_2461</name>
</gene>
<dbReference type="InterPro" id="IPR022742">
    <property type="entry name" value="Hydrolase_4"/>
</dbReference>
<reference evidence="2 3" key="1">
    <citation type="submission" date="2019-03" db="EMBL/GenBank/DDBJ databases">
        <title>Genomic Encyclopedia of Type Strains, Phase IV (KMG-IV): sequencing the most valuable type-strain genomes for metagenomic binning, comparative biology and taxonomic classification.</title>
        <authorList>
            <person name="Goeker M."/>
        </authorList>
    </citation>
    <scope>NUCLEOTIDE SEQUENCE [LARGE SCALE GENOMIC DNA]</scope>
    <source>
        <strain evidence="2 3">DSM 5604</strain>
    </source>
</reference>
<name>A0A4R6X681_9GAMM</name>
<proteinExistence type="predicted"/>
<dbReference type="InterPro" id="IPR051044">
    <property type="entry name" value="MAG_DAG_Lipase"/>
</dbReference>
<dbReference type="Gene3D" id="3.40.50.1820">
    <property type="entry name" value="alpha/beta hydrolase"/>
    <property type="match status" value="1"/>
</dbReference>
<dbReference type="PANTHER" id="PTHR11614">
    <property type="entry name" value="PHOSPHOLIPASE-RELATED"/>
    <property type="match status" value="1"/>
</dbReference>
<dbReference type="SUPFAM" id="SSF53474">
    <property type="entry name" value="alpha/beta-Hydrolases"/>
    <property type="match status" value="1"/>
</dbReference>
<dbReference type="OrthoDB" id="9801217at2"/>
<dbReference type="GO" id="GO:0016787">
    <property type="term" value="F:hydrolase activity"/>
    <property type="evidence" value="ECO:0007669"/>
    <property type="project" value="UniProtKB-KW"/>
</dbReference>
<dbReference type="RefSeq" id="WP_133563118.1">
    <property type="nucleotide sequence ID" value="NZ_SNZA01000004.1"/>
</dbReference>